<organism evidence="3 4">
    <name type="scientific">Sulfuritalea hydrogenivorans sk43H</name>
    <dbReference type="NCBI Taxonomy" id="1223802"/>
    <lineage>
        <taxon>Bacteria</taxon>
        <taxon>Pseudomonadati</taxon>
        <taxon>Pseudomonadota</taxon>
        <taxon>Betaproteobacteria</taxon>
        <taxon>Nitrosomonadales</taxon>
        <taxon>Sterolibacteriaceae</taxon>
        <taxon>Sulfuritalea</taxon>
    </lineage>
</organism>
<sequence>MTKATERRNFWRAVFHSPVRLTTHDGNAFARLQDISLKGALLETGNAWHGKPGEECRLSLELAADATITMWTKVMHVEGRHVGLRCESIDLDSITHLRRLVELNSGDPAILDREFASLAGEG</sequence>
<evidence type="ECO:0000259" key="2">
    <source>
        <dbReference type="Pfam" id="PF07238"/>
    </source>
</evidence>
<keyword evidence="4" id="KW-1185">Reference proteome</keyword>
<dbReference type="Proteomes" id="UP000031637">
    <property type="component" value="Chromosome"/>
</dbReference>
<name>W0SCD0_9PROT</name>
<dbReference type="AlphaFoldDB" id="W0SCD0"/>
<protein>
    <recommendedName>
        <fullName evidence="1">Cyclic diguanosine monophosphate-binding protein</fullName>
        <shortName evidence="1">c-di-GMP-binding protein</shortName>
    </recommendedName>
    <alternativeName>
        <fullName evidence="1">Pilz domain-containing protein</fullName>
    </alternativeName>
</protein>
<accession>W0SCD0</accession>
<feature type="domain" description="PilZ" evidence="2">
    <location>
        <begin position="6"/>
        <end position="102"/>
    </location>
</feature>
<dbReference type="InterPro" id="IPR027021">
    <property type="entry name" value="C-di-GMP_BP_PA4608"/>
</dbReference>
<dbReference type="EMBL" id="AP012547">
    <property type="protein sequence ID" value="BAO28582.1"/>
    <property type="molecule type" value="Genomic_DNA"/>
</dbReference>
<dbReference type="Gene3D" id="2.40.10.220">
    <property type="entry name" value="predicted glycosyltransferase like domains"/>
    <property type="match status" value="1"/>
</dbReference>
<keyword evidence="1" id="KW-0973">c-di-GMP</keyword>
<dbReference type="HOGENOM" id="CLU_146776_0_0_4"/>
<gene>
    <name evidence="3" type="ORF">SUTH_00772</name>
</gene>
<dbReference type="OrthoDB" id="5298508at2"/>
<comment type="function">
    <text evidence="1">Binds the second messenger bis-(3'-5') cyclic dimeric guanosine monophosphate (c-di-GMP). Can bind two c-di-GMP molecules per monomer. May play a role in bacterial second-messenger regulated processes. Binding to c-di-GMP induces a conformational change of the C- and N-termini resulting in the exposure of a highly negative surface on one side of the protein to a possible effector protein.</text>
</comment>
<dbReference type="Pfam" id="PF07238">
    <property type="entry name" value="PilZ"/>
    <property type="match status" value="1"/>
</dbReference>
<dbReference type="KEGG" id="shd:SUTH_00772"/>
<dbReference type="PIRSF" id="PIRSF028141">
    <property type="entry name" value="C-di-GMP_BP_PA4608"/>
    <property type="match status" value="1"/>
</dbReference>
<dbReference type="STRING" id="1223802.SUTH_00772"/>
<dbReference type="InterPro" id="IPR009875">
    <property type="entry name" value="PilZ_domain"/>
</dbReference>
<evidence type="ECO:0000313" key="4">
    <source>
        <dbReference type="Proteomes" id="UP000031637"/>
    </source>
</evidence>
<dbReference type="SUPFAM" id="SSF141371">
    <property type="entry name" value="PilZ domain-like"/>
    <property type="match status" value="1"/>
</dbReference>
<comment type="subunit">
    <text evidence="1">Monomer in both c-di-GMP-bound and free forms.</text>
</comment>
<reference evidence="3 4" key="1">
    <citation type="journal article" date="2014" name="Syst. Appl. Microbiol.">
        <title>Complete genomes of freshwater sulfur oxidizers Sulfuricella denitrificans skB26 and Sulfuritalea hydrogenivorans sk43H: genetic insights into the sulfur oxidation pathway of betaproteobacteria.</title>
        <authorList>
            <person name="Watanabe T."/>
            <person name="Kojima H."/>
            <person name="Fukui M."/>
        </authorList>
    </citation>
    <scope>NUCLEOTIDE SEQUENCE [LARGE SCALE GENOMIC DNA]</scope>
    <source>
        <strain evidence="3">DSM22779</strain>
    </source>
</reference>
<evidence type="ECO:0000313" key="3">
    <source>
        <dbReference type="EMBL" id="BAO28582.1"/>
    </source>
</evidence>
<proteinExistence type="predicted"/>
<dbReference type="RefSeq" id="WP_041097227.1">
    <property type="nucleotide sequence ID" value="NZ_AP012547.1"/>
</dbReference>
<keyword evidence="1" id="KW-0547">Nucleotide-binding</keyword>
<dbReference type="GO" id="GO:0035438">
    <property type="term" value="F:cyclic-di-GMP binding"/>
    <property type="evidence" value="ECO:0007669"/>
    <property type="project" value="InterPro"/>
</dbReference>
<evidence type="ECO:0000256" key="1">
    <source>
        <dbReference type="PIRNR" id="PIRNR028141"/>
    </source>
</evidence>